<dbReference type="Gene3D" id="2.30.30.40">
    <property type="entry name" value="SH3 Domains"/>
    <property type="match status" value="1"/>
</dbReference>
<feature type="compositionally biased region" description="Polar residues" evidence="3">
    <location>
        <begin position="113"/>
        <end position="139"/>
    </location>
</feature>
<keyword evidence="7" id="KW-1185">Reference proteome</keyword>
<protein>
    <recommendedName>
        <fullName evidence="5">SH3 domain-containing protein</fullName>
    </recommendedName>
</protein>
<evidence type="ECO:0000313" key="7">
    <source>
        <dbReference type="Proteomes" id="UP000053477"/>
    </source>
</evidence>
<evidence type="ECO:0000259" key="5">
    <source>
        <dbReference type="PROSITE" id="PS50002"/>
    </source>
</evidence>
<feature type="domain" description="SH3" evidence="5">
    <location>
        <begin position="295"/>
        <end position="355"/>
    </location>
</feature>
<dbReference type="SMART" id="SM00326">
    <property type="entry name" value="SH3"/>
    <property type="match status" value="1"/>
</dbReference>
<keyword evidence="4" id="KW-1133">Transmembrane helix</keyword>
<evidence type="ECO:0000256" key="1">
    <source>
        <dbReference type="ARBA" id="ARBA00022443"/>
    </source>
</evidence>
<feature type="region of interest" description="Disordered" evidence="3">
    <location>
        <begin position="1"/>
        <end position="38"/>
    </location>
</feature>
<evidence type="ECO:0000256" key="4">
    <source>
        <dbReference type="SAM" id="Phobius"/>
    </source>
</evidence>
<feature type="compositionally biased region" description="Basic and acidic residues" evidence="3">
    <location>
        <begin position="20"/>
        <end position="29"/>
    </location>
</feature>
<gene>
    <name evidence="6" type="ORF">SCHPADRAFT_902899</name>
</gene>
<feature type="compositionally biased region" description="Low complexity" evidence="3">
    <location>
        <begin position="140"/>
        <end position="152"/>
    </location>
</feature>
<feature type="region of interest" description="Disordered" evidence="3">
    <location>
        <begin position="191"/>
        <end position="223"/>
    </location>
</feature>
<dbReference type="Proteomes" id="UP000053477">
    <property type="component" value="Unassembled WGS sequence"/>
</dbReference>
<dbReference type="SUPFAM" id="SSF50044">
    <property type="entry name" value="SH3-domain"/>
    <property type="match status" value="1"/>
</dbReference>
<dbReference type="InterPro" id="IPR036028">
    <property type="entry name" value="SH3-like_dom_sf"/>
</dbReference>
<organism evidence="6 7">
    <name type="scientific">Schizopora paradoxa</name>
    <dbReference type="NCBI Taxonomy" id="27342"/>
    <lineage>
        <taxon>Eukaryota</taxon>
        <taxon>Fungi</taxon>
        <taxon>Dikarya</taxon>
        <taxon>Basidiomycota</taxon>
        <taxon>Agaricomycotina</taxon>
        <taxon>Agaricomycetes</taxon>
        <taxon>Hymenochaetales</taxon>
        <taxon>Schizoporaceae</taxon>
        <taxon>Schizopora</taxon>
    </lineage>
</organism>
<dbReference type="AlphaFoldDB" id="A0A0H2RSH3"/>
<keyword evidence="1 2" id="KW-0728">SH3 domain</keyword>
<feature type="compositionally biased region" description="Low complexity" evidence="3">
    <location>
        <begin position="57"/>
        <end position="112"/>
    </location>
</feature>
<proteinExistence type="predicted"/>
<evidence type="ECO:0000256" key="2">
    <source>
        <dbReference type="PROSITE-ProRule" id="PRU00192"/>
    </source>
</evidence>
<dbReference type="InParanoid" id="A0A0H2RSH3"/>
<dbReference type="PROSITE" id="PS50002">
    <property type="entry name" value="SH3"/>
    <property type="match status" value="1"/>
</dbReference>
<dbReference type="OrthoDB" id="5340910at2759"/>
<dbReference type="Pfam" id="PF14604">
    <property type="entry name" value="SH3_9"/>
    <property type="match status" value="1"/>
</dbReference>
<keyword evidence="4" id="KW-0472">Membrane</keyword>
<feature type="region of interest" description="Disordered" evidence="3">
    <location>
        <begin position="360"/>
        <end position="394"/>
    </location>
</feature>
<evidence type="ECO:0000256" key="3">
    <source>
        <dbReference type="SAM" id="MobiDB-lite"/>
    </source>
</evidence>
<feature type="compositionally biased region" description="Polar residues" evidence="3">
    <location>
        <begin position="360"/>
        <end position="369"/>
    </location>
</feature>
<keyword evidence="4" id="KW-0812">Transmembrane</keyword>
<dbReference type="InterPro" id="IPR001452">
    <property type="entry name" value="SH3_domain"/>
</dbReference>
<feature type="transmembrane region" description="Helical" evidence="4">
    <location>
        <begin position="151"/>
        <end position="175"/>
    </location>
</feature>
<dbReference type="EMBL" id="KQ085937">
    <property type="protein sequence ID" value="KLO14910.1"/>
    <property type="molecule type" value="Genomic_DNA"/>
</dbReference>
<reference evidence="6 7" key="1">
    <citation type="submission" date="2015-04" db="EMBL/GenBank/DDBJ databases">
        <title>Complete genome sequence of Schizopora paradoxa KUC8140, a cosmopolitan wood degrader in East Asia.</title>
        <authorList>
            <consortium name="DOE Joint Genome Institute"/>
            <person name="Min B."/>
            <person name="Park H."/>
            <person name="Jang Y."/>
            <person name="Kim J.-J."/>
            <person name="Kim K.H."/>
            <person name="Pangilinan J."/>
            <person name="Lipzen A."/>
            <person name="Riley R."/>
            <person name="Grigoriev I.V."/>
            <person name="Spatafora J.W."/>
            <person name="Choi I.-G."/>
        </authorList>
    </citation>
    <scope>NUCLEOTIDE SEQUENCE [LARGE SCALE GENOMIC DNA]</scope>
    <source>
        <strain evidence="6 7">KUC8140</strain>
    </source>
</reference>
<name>A0A0H2RSH3_9AGAM</name>
<sequence length="394" mass="40947">MHDMLERRFSHQAQVQALKMRTEDKERRAAPVATTPTPTSKAIVTKTVVVKVPPTTTSAAKPVATTTSAAAAAKPTTTTSATSTSTTTSATSTSTTSTTSSTSTTSKAPATTNRNVVSATTPTTTSLKASSTVLSPTVDSSSSNAKASAGLSSGATGGIVAGVVLAVLVIVLFVIRKVYIRRRERKRNTWGAGLYPSYNDKDSSSGEHQALTANEPVPTPITSSSFGVTGAGYGAAPLPHTPDWQNDQMSSRAQMAPASTMATPSFYITPPPASYNNAVTEDAYGGLAPAAPTAAATETAIVNKTYQPTLGDELAVTVGEVVQVLRAFDDGWALCQNARGDKGVVPVQCMDWVQNANPRTGVQQGQSMYGQDVKGNGEWGNKRLSSLSGHGPRY</sequence>
<feature type="region of interest" description="Disordered" evidence="3">
    <location>
        <begin position="57"/>
        <end position="152"/>
    </location>
</feature>
<evidence type="ECO:0000313" key="6">
    <source>
        <dbReference type="EMBL" id="KLO14910.1"/>
    </source>
</evidence>
<dbReference type="STRING" id="27342.A0A0H2RSH3"/>
<accession>A0A0H2RSH3</accession>